<sequence>MLLLLFLTTHLTIIKLELLNILHRWYFANEKAYIITSDYVFGLQFKGDSVLVDTLVPRMGMNNLVFKVDTFDIYRKRDGLYLNKQKILSETKLFDIGFRSNIVGILSEKSVYLLRLTNQKVDTIKLNQKFISITLTDSGFYLVSPELLITFYNLSTSQWSYIDAKTLSEYIPIYGIERKGKGVFWRGGITGVYPYFERDINTLIWGFYYSESDVLISTPYTFLLFTKMDESGRITVKKCIKFEKPVYPIMIRGGEVYLAEFDFTNNKKEIKIWKAHL</sequence>
<accession>A0A7V3ZZ67</accession>
<gene>
    <name evidence="1" type="ORF">ENU66_07270</name>
</gene>
<dbReference type="AlphaFoldDB" id="A0A7V3ZZ67"/>
<proteinExistence type="predicted"/>
<reference evidence="1" key="1">
    <citation type="journal article" date="2020" name="mSystems">
        <title>Genome- and Community-Level Interaction Insights into Carbon Utilization and Element Cycling Functions of Hydrothermarchaeota in Hydrothermal Sediment.</title>
        <authorList>
            <person name="Zhou Z."/>
            <person name="Liu Y."/>
            <person name="Xu W."/>
            <person name="Pan J."/>
            <person name="Luo Z.H."/>
            <person name="Li M."/>
        </authorList>
    </citation>
    <scope>NUCLEOTIDE SEQUENCE [LARGE SCALE GENOMIC DNA]</scope>
    <source>
        <strain evidence="1">SpSt-69</strain>
    </source>
</reference>
<name>A0A7V3ZZ67_UNCW3</name>
<comment type="caution">
    <text evidence="1">The sequence shown here is derived from an EMBL/GenBank/DDBJ whole genome shotgun (WGS) entry which is preliminary data.</text>
</comment>
<organism evidence="1">
    <name type="scientific">candidate division WOR-3 bacterium</name>
    <dbReference type="NCBI Taxonomy" id="2052148"/>
    <lineage>
        <taxon>Bacteria</taxon>
        <taxon>Bacteria division WOR-3</taxon>
    </lineage>
</organism>
<dbReference type="EMBL" id="DTDJ01000046">
    <property type="protein sequence ID" value="HGL18110.1"/>
    <property type="molecule type" value="Genomic_DNA"/>
</dbReference>
<evidence type="ECO:0000313" key="1">
    <source>
        <dbReference type="EMBL" id="HGL18110.1"/>
    </source>
</evidence>
<protein>
    <submittedName>
        <fullName evidence="1">Uncharacterized protein</fullName>
    </submittedName>
</protein>